<comment type="caution">
    <text evidence="2">The sequence shown here is derived from an EMBL/GenBank/DDBJ whole genome shotgun (WGS) entry which is preliminary data.</text>
</comment>
<evidence type="ECO:0000313" key="3">
    <source>
        <dbReference type="Proteomes" id="UP000290759"/>
    </source>
</evidence>
<protein>
    <submittedName>
        <fullName evidence="2">Uncharacterized protein</fullName>
    </submittedName>
</protein>
<reference evidence="2 3" key="2">
    <citation type="submission" date="2019-02" db="EMBL/GenBank/DDBJ databases">
        <title>'Lichenibacterium ramalinii' gen. nov. sp. nov., 'Lichenibacterium minor' gen. nov. sp. nov.</title>
        <authorList>
            <person name="Pankratov T."/>
        </authorList>
    </citation>
    <scope>NUCLEOTIDE SEQUENCE [LARGE SCALE GENOMIC DNA]</scope>
    <source>
        <strain evidence="2 3">RmlP026</strain>
    </source>
</reference>
<gene>
    <name evidence="2" type="ORF">D3273_14235</name>
</gene>
<organism evidence="2 3">
    <name type="scientific">Lichenibacterium minor</name>
    <dbReference type="NCBI Taxonomy" id="2316528"/>
    <lineage>
        <taxon>Bacteria</taxon>
        <taxon>Pseudomonadati</taxon>
        <taxon>Pseudomonadota</taxon>
        <taxon>Alphaproteobacteria</taxon>
        <taxon>Hyphomicrobiales</taxon>
        <taxon>Lichenihabitantaceae</taxon>
        <taxon>Lichenibacterium</taxon>
    </lineage>
</organism>
<dbReference type="Proteomes" id="UP000290759">
    <property type="component" value="Unassembled WGS sequence"/>
</dbReference>
<feature type="compositionally biased region" description="Basic and acidic residues" evidence="1">
    <location>
        <begin position="1"/>
        <end position="13"/>
    </location>
</feature>
<accession>A0A4Q2U418</accession>
<proteinExistence type="predicted"/>
<dbReference type="RefSeq" id="WP_129227556.1">
    <property type="nucleotide sequence ID" value="NZ_QYBB01000015.1"/>
</dbReference>
<feature type="region of interest" description="Disordered" evidence="1">
    <location>
        <begin position="1"/>
        <end position="59"/>
    </location>
</feature>
<reference evidence="2 3" key="1">
    <citation type="submission" date="2018-12" db="EMBL/GenBank/DDBJ databases">
        <authorList>
            <person name="Grouzdev D.S."/>
            <person name="Krutkina M.S."/>
        </authorList>
    </citation>
    <scope>NUCLEOTIDE SEQUENCE [LARGE SCALE GENOMIC DNA]</scope>
    <source>
        <strain evidence="2 3">RmlP026</strain>
    </source>
</reference>
<dbReference type="EMBL" id="QYBB01000015">
    <property type="protein sequence ID" value="RYC31273.1"/>
    <property type="molecule type" value="Genomic_DNA"/>
</dbReference>
<evidence type="ECO:0000313" key="2">
    <source>
        <dbReference type="EMBL" id="RYC31273.1"/>
    </source>
</evidence>
<dbReference type="AlphaFoldDB" id="A0A4Q2U418"/>
<evidence type="ECO:0000256" key="1">
    <source>
        <dbReference type="SAM" id="MobiDB-lite"/>
    </source>
</evidence>
<name>A0A4Q2U418_9HYPH</name>
<sequence>MKDDGRAAGEARSGELTTGVGKPPEFERARGSGSDKIGETGEGAKVTAAPPGAHLQDAG</sequence>
<keyword evidence="3" id="KW-1185">Reference proteome</keyword>